<dbReference type="RefSeq" id="WP_157983039.1">
    <property type="nucleotide sequence ID" value="NZ_AP019309.1"/>
</dbReference>
<keyword evidence="5" id="KW-1185">Reference proteome</keyword>
<dbReference type="OrthoDB" id="85718at2"/>
<dbReference type="InterPro" id="IPR057561">
    <property type="entry name" value="NADase_transloc"/>
</dbReference>
<feature type="domain" description="NAD glycohydrolase translocation F5/8 type C" evidence="3">
    <location>
        <begin position="247"/>
        <end position="382"/>
    </location>
</feature>
<evidence type="ECO:0000259" key="3">
    <source>
        <dbReference type="Pfam" id="PF25302"/>
    </source>
</evidence>
<evidence type="ECO:0000313" key="5">
    <source>
        <dbReference type="Proteomes" id="UP000268059"/>
    </source>
</evidence>
<keyword evidence="2" id="KW-0812">Transmembrane</keyword>
<feature type="transmembrane region" description="Helical" evidence="2">
    <location>
        <begin position="197"/>
        <end position="215"/>
    </location>
</feature>
<proteinExistence type="predicted"/>
<feature type="compositionally biased region" description="Acidic residues" evidence="1">
    <location>
        <begin position="56"/>
        <end position="66"/>
    </location>
</feature>
<evidence type="ECO:0000313" key="4">
    <source>
        <dbReference type="EMBL" id="BBH27279.1"/>
    </source>
</evidence>
<dbReference type="InterPro" id="IPR008979">
    <property type="entry name" value="Galactose-bd-like_sf"/>
</dbReference>
<dbReference type="InParanoid" id="A0A3G9JW46"/>
<sequence>MRCPYCGEDNPDSAFVCEHCGQPLKRSKREYVEKLQREEEESSDDFFEKNIYHEDINEEPESEQSETFDTQEHTDFYNRETTPETAFHLEEDEPQENKQGFAFDEEEPYEDIEEPREHGFKVYFARLKDYLFPPKDEHEEEDQETRENRQGLKHKVKSFVMDRDEEDYDQDKEATKIYHPGDPIEVKPRRSIRLIPFKVLGLVLVVALIFGGILMSKKKSTSTTTTETSTKTTTNKAKKTISSTPTIASVAASSTLQSSRFNYSPSVLTDGDPTTAWNEGADGDGIGETVTFTLKQKSKVTSTSIYNGYDKSYSIYYRNNRVKSCYFIFDDGKEFRTLNDYYNRQQKLTFYKVHKTKKITIKIVSVYRGSSYHDTCLSEVSFA</sequence>
<dbReference type="SUPFAM" id="SSF49785">
    <property type="entry name" value="Galactose-binding domain-like"/>
    <property type="match status" value="1"/>
</dbReference>
<accession>A0A3G9JW46</accession>
<dbReference type="Gene3D" id="2.60.120.260">
    <property type="entry name" value="Galactose-binding domain-like"/>
    <property type="match status" value="1"/>
</dbReference>
<keyword evidence="2" id="KW-1133">Transmembrane helix</keyword>
<evidence type="ECO:0000256" key="2">
    <source>
        <dbReference type="SAM" id="Phobius"/>
    </source>
</evidence>
<evidence type="ECO:0000256" key="1">
    <source>
        <dbReference type="SAM" id="MobiDB-lite"/>
    </source>
</evidence>
<dbReference type="AlphaFoldDB" id="A0A3G9JW46"/>
<gene>
    <name evidence="4" type="ORF">SG0102_22130</name>
</gene>
<dbReference type="Pfam" id="PF25302">
    <property type="entry name" value="NADase_transloc"/>
    <property type="match status" value="1"/>
</dbReference>
<reference evidence="4 5" key="1">
    <citation type="submission" date="2018-11" db="EMBL/GenBank/DDBJ databases">
        <title>Novel Erysipelotrichaceae bacterium isolated from small intestine of a swine.</title>
        <authorList>
            <person name="Kim J.S."/>
            <person name="Choe H."/>
            <person name="Lee Y.R."/>
            <person name="Kim K.M."/>
            <person name="Park D.S."/>
        </authorList>
    </citation>
    <scope>NUCLEOTIDE SEQUENCE [LARGE SCALE GENOMIC DNA]</scope>
    <source>
        <strain evidence="4 5">SG0102</strain>
    </source>
</reference>
<dbReference type="KEGG" id="ebm:SG0102_22130"/>
<protein>
    <recommendedName>
        <fullName evidence="3">NAD glycohydrolase translocation F5/8 type C domain-containing protein</fullName>
    </recommendedName>
</protein>
<dbReference type="EMBL" id="AP019309">
    <property type="protein sequence ID" value="BBH27279.1"/>
    <property type="molecule type" value="Genomic_DNA"/>
</dbReference>
<feature type="region of interest" description="Disordered" evidence="1">
    <location>
        <begin position="55"/>
        <end position="78"/>
    </location>
</feature>
<name>A0A3G9JW46_9FIRM</name>
<dbReference type="NCBIfam" id="NF047619">
    <property type="entry name" value="NADase_discoid"/>
    <property type="match status" value="1"/>
</dbReference>
<keyword evidence="2" id="KW-0472">Membrane</keyword>
<dbReference type="Proteomes" id="UP000268059">
    <property type="component" value="Chromosome"/>
</dbReference>
<organism evidence="4 5">
    <name type="scientific">Intestinibaculum porci</name>
    <dbReference type="NCBI Taxonomy" id="2487118"/>
    <lineage>
        <taxon>Bacteria</taxon>
        <taxon>Bacillati</taxon>
        <taxon>Bacillota</taxon>
        <taxon>Erysipelotrichia</taxon>
        <taxon>Erysipelotrichales</taxon>
        <taxon>Erysipelotrichaceae</taxon>
        <taxon>Intestinibaculum</taxon>
    </lineage>
</organism>
<feature type="region of interest" description="Disordered" evidence="1">
    <location>
        <begin position="134"/>
        <end position="168"/>
    </location>
</feature>